<dbReference type="Proteomes" id="UP000245466">
    <property type="component" value="Unassembled WGS sequence"/>
</dbReference>
<keyword evidence="3" id="KW-1185">Reference proteome</keyword>
<accession>A0A2U1APM9</accession>
<dbReference type="CDD" id="cd09618">
    <property type="entry name" value="CBM9_like_2"/>
    <property type="match status" value="1"/>
</dbReference>
<evidence type="ECO:0000313" key="3">
    <source>
        <dbReference type="Proteomes" id="UP000245466"/>
    </source>
</evidence>
<name>A0A2U1APM9_9BACT</name>
<feature type="domain" description="DUF5916" evidence="1">
    <location>
        <begin position="362"/>
        <end position="630"/>
    </location>
</feature>
<dbReference type="RefSeq" id="WP_165820689.1">
    <property type="nucleotide sequence ID" value="NZ_QEKI01000017.1"/>
</dbReference>
<dbReference type="AlphaFoldDB" id="A0A2U1APM9"/>
<comment type="caution">
    <text evidence="2">The sequence shown here is derived from an EMBL/GenBank/DDBJ whole genome shotgun (WGS) entry which is preliminary data.</text>
</comment>
<evidence type="ECO:0000313" key="2">
    <source>
        <dbReference type="EMBL" id="PVY38345.1"/>
    </source>
</evidence>
<dbReference type="Pfam" id="PF19313">
    <property type="entry name" value="DUF5916"/>
    <property type="match status" value="2"/>
</dbReference>
<dbReference type="EMBL" id="QEKI01000017">
    <property type="protein sequence ID" value="PVY38345.1"/>
    <property type="molecule type" value="Genomic_DNA"/>
</dbReference>
<protein>
    <recommendedName>
        <fullName evidence="1">DUF5916 domain-containing protein</fullName>
    </recommendedName>
</protein>
<reference evidence="2 3" key="1">
    <citation type="submission" date="2018-04" db="EMBL/GenBank/DDBJ databases">
        <title>Genomic Encyclopedia of Type Strains, Phase IV (KMG-IV): sequencing the most valuable type-strain genomes for metagenomic binning, comparative biology and taxonomic classification.</title>
        <authorList>
            <person name="Goeker M."/>
        </authorList>
    </citation>
    <scope>NUCLEOTIDE SEQUENCE [LARGE SCALE GENOMIC DNA]</scope>
    <source>
        <strain evidence="2 3">DSM 100231</strain>
    </source>
</reference>
<feature type="domain" description="DUF5916" evidence="1">
    <location>
        <begin position="247"/>
        <end position="345"/>
    </location>
</feature>
<organism evidence="2 3">
    <name type="scientific">Pontibacter virosus</name>
    <dbReference type="NCBI Taxonomy" id="1765052"/>
    <lineage>
        <taxon>Bacteria</taxon>
        <taxon>Pseudomonadati</taxon>
        <taxon>Bacteroidota</taxon>
        <taxon>Cytophagia</taxon>
        <taxon>Cytophagales</taxon>
        <taxon>Hymenobacteraceae</taxon>
        <taxon>Pontibacter</taxon>
    </lineage>
</organism>
<proteinExistence type="predicted"/>
<dbReference type="SUPFAM" id="SSF49344">
    <property type="entry name" value="CBD9-like"/>
    <property type="match status" value="1"/>
</dbReference>
<dbReference type="Gene3D" id="2.60.40.1190">
    <property type="match status" value="1"/>
</dbReference>
<sequence>MYKDLLFRCFCVLSCLLTAPCYETVAQVSLPDTIRTNFTEAGIQLDGILDEPAWKEATRISNFTQRELNEGELATERTEVAVVYTQKALYIGAWCYDREPDKIIAKELRRDFNHSVDDNFEVIIDTYLDKRNGFLFIVNPNGARKDAQVLNNGGSFNVNWNGVWNVKTSITAEGWFAEFEIPFSTLKFRSGLEQQVWGINFERNIRRKREQILWQGWSRDSELEFVNRAGALKGLSNIEDKAFVEVKPYGIAGMQLNRRDANKGVLNAGGDVNYLVTPTLRLNLTVNTDFAQVEADRAQINLTRFPVFFPERREFFLEGEDYFDMGLGDRIIGFYSRRIGLNQNREPVSIIAGARMLGKINNSTVGAMSLQTAEQGSGENHSPTTNYTVLSWRQDVLKQSSVGIMSTNKYAQGRHHSTTGGYARYSTSSLFGDKNLMAGGAYARNYNSDGTPADASAHRFFVSYPNDRIQFDAAWNRSATNFNPEVGFLSRDNFQEFYTELEFRPRPTKNFLRWIRQFSFKPLDMNWFIYDDTKQMQSFFYEIRPLGFETRGGESFEFNIQRRGEGVREPFEIGRGIFIQPGDYWQTRYEIQASTFSSREFSVGTAVNWGRFYDGKITESAFGLNWRASRYLNANLNYEHNWVSLPEGSFHARLVNSQIAYALSPNVFGSLFGQWNDEDREAILNYRLHIIPRIGTDFFFIVNQLYDTSGLGWKLTQTLIIGKLIWRFVL</sequence>
<gene>
    <name evidence="2" type="ORF">C8E01_11745</name>
</gene>
<dbReference type="InterPro" id="IPR045670">
    <property type="entry name" value="DUF5916"/>
</dbReference>
<evidence type="ECO:0000259" key="1">
    <source>
        <dbReference type="Pfam" id="PF19313"/>
    </source>
</evidence>